<dbReference type="PROSITE" id="PS51318">
    <property type="entry name" value="TAT"/>
    <property type="match status" value="1"/>
</dbReference>
<dbReference type="InterPro" id="IPR006376">
    <property type="entry name" value="Cu-R_CopA"/>
</dbReference>
<dbReference type="InterPro" id="IPR006311">
    <property type="entry name" value="TAT_signal"/>
</dbReference>
<dbReference type="CDD" id="cd13874">
    <property type="entry name" value="CuRO_2_CopA"/>
    <property type="match status" value="1"/>
</dbReference>
<dbReference type="Pfam" id="PF07732">
    <property type="entry name" value="Cu-oxidase_3"/>
    <property type="match status" value="1"/>
</dbReference>
<dbReference type="Gene3D" id="2.60.40.420">
    <property type="entry name" value="Cupredoxins - blue copper proteins"/>
    <property type="match status" value="3"/>
</dbReference>
<dbReference type="PANTHER" id="PTHR11709">
    <property type="entry name" value="MULTI-COPPER OXIDASE"/>
    <property type="match status" value="1"/>
</dbReference>
<evidence type="ECO:0000259" key="6">
    <source>
        <dbReference type="Pfam" id="PF07731"/>
    </source>
</evidence>
<dbReference type="GO" id="GO:0042597">
    <property type="term" value="C:periplasmic space"/>
    <property type="evidence" value="ECO:0007669"/>
    <property type="project" value="InterPro"/>
</dbReference>
<dbReference type="PANTHER" id="PTHR11709:SF394">
    <property type="entry name" value="FI03373P-RELATED"/>
    <property type="match status" value="1"/>
</dbReference>
<evidence type="ECO:0000256" key="1">
    <source>
        <dbReference type="ARBA" id="ARBA00022723"/>
    </source>
</evidence>
<dbReference type="Proteomes" id="UP000230560">
    <property type="component" value="Chromosome"/>
</dbReference>
<evidence type="ECO:0000256" key="2">
    <source>
        <dbReference type="ARBA" id="ARBA00023002"/>
    </source>
</evidence>
<dbReference type="CDD" id="cd13896">
    <property type="entry name" value="CuRO_3_CopA"/>
    <property type="match status" value="1"/>
</dbReference>
<feature type="domain" description="Plastocyanin-like" evidence="5">
    <location>
        <begin position="244"/>
        <end position="354"/>
    </location>
</feature>
<keyword evidence="3" id="KW-0186">Copper</keyword>
<evidence type="ECO:0000259" key="5">
    <source>
        <dbReference type="Pfam" id="PF00394"/>
    </source>
</evidence>
<feature type="domain" description="Plastocyanin-like" evidence="7">
    <location>
        <begin position="71"/>
        <end position="178"/>
    </location>
</feature>
<evidence type="ECO:0000259" key="7">
    <source>
        <dbReference type="Pfam" id="PF07732"/>
    </source>
</evidence>
<organism evidence="8 9">
    <name type="scientific">Xanthomonas citri pv. phaseoli var. fuscans</name>
    <dbReference type="NCBI Taxonomy" id="473423"/>
    <lineage>
        <taxon>Bacteria</taxon>
        <taxon>Pseudomonadati</taxon>
        <taxon>Pseudomonadota</taxon>
        <taxon>Gammaproteobacteria</taxon>
        <taxon>Lysobacterales</taxon>
        <taxon>Lysobacteraceae</taxon>
        <taxon>Xanthomonas</taxon>
    </lineage>
</organism>
<protein>
    <submittedName>
        <fullName evidence="8">Copper resistance protein CopA</fullName>
    </submittedName>
</protein>
<dbReference type="EMBL" id="CP021015">
    <property type="protein sequence ID" value="ATS85310.1"/>
    <property type="molecule type" value="Genomic_DNA"/>
</dbReference>
<gene>
    <name evidence="8" type="ORF">XcfCFBP6991P_16325</name>
</gene>
<keyword evidence="1" id="KW-0479">Metal-binding</keyword>
<dbReference type="InterPro" id="IPR002355">
    <property type="entry name" value="Cu_oxidase_Cu_BS"/>
</dbReference>
<dbReference type="InterPro" id="IPR034279">
    <property type="entry name" value="CuRO_3_CopA"/>
</dbReference>
<keyword evidence="2" id="KW-0560">Oxidoreductase</keyword>
<accession>A0AB33FAA3</accession>
<feature type="region of interest" description="Disordered" evidence="4">
    <location>
        <begin position="414"/>
        <end position="456"/>
    </location>
</feature>
<dbReference type="InterPro" id="IPR034282">
    <property type="entry name" value="CuRO_2_CopA"/>
</dbReference>
<feature type="compositionally biased region" description="Basic and acidic residues" evidence="4">
    <location>
        <begin position="416"/>
        <end position="432"/>
    </location>
</feature>
<feature type="domain" description="Plastocyanin-like" evidence="6">
    <location>
        <begin position="483"/>
        <end position="599"/>
    </location>
</feature>
<name>A0AB33FAA3_XANCI</name>
<dbReference type="InterPro" id="IPR011706">
    <property type="entry name" value="Cu-oxidase_C"/>
</dbReference>
<evidence type="ECO:0000256" key="4">
    <source>
        <dbReference type="SAM" id="MobiDB-lite"/>
    </source>
</evidence>
<dbReference type="Pfam" id="PF07731">
    <property type="entry name" value="Cu-oxidase_2"/>
    <property type="match status" value="1"/>
</dbReference>
<dbReference type="InterPro" id="IPR033138">
    <property type="entry name" value="Cu_oxidase_CS"/>
</dbReference>
<dbReference type="GO" id="GO:0016491">
    <property type="term" value="F:oxidoreductase activity"/>
    <property type="evidence" value="ECO:0007669"/>
    <property type="project" value="UniProtKB-KW"/>
</dbReference>
<sequence>MERAGAVMSFDPPFSHGSTASGLSRRRFVQGLALGGIAASGLWRNDARAAAQANTPVLRGRSQSLQIGRLPVNFTGRLRSAITVNQSLPAPTLRWREGDTVSVRVRNALTDQPTSVHWHGLLLPANMDGVPGMSFDGIAPGQEYHYRFALRQSGTYWYHSHSMFQEQSGLYGAIVIDPLTPPPYRHDREHVVLLSDWTDLDPAALFRRLKQMPSHDNYAQRTVGDFLRDARDDGLRATLADRGMWGRMRMTPTDLSDVNANTYTYLLNGVAPAGNWTGLFKPGQKVLLRFINGSSMTYFDIRIPGLRMTVVAADGQYVHPVSVDELRIAAAETFDVIVEPLGQDAFTLFAQDMGRTGFACGTLAVQHGLQAPIPALDPRAILTMQDMGHGDGMDHALPAMHGAPGMLAAHGMHTMHSHDDAKAHDKAPHHSASETGNPLIDMRSNATAPRLDDPGVGLRDNGRRVLCYADLHSVFDDPDGREPGRDIELHLTGHMEKFAWSFDGIAFASAQPLRLQYGERLRIVLVNDTMMQHPIHLHGMWSDLEDAHGNFQVRKHTIDMPPGTRRTYRVRADALGRWAYHCHLLYHMEAGMMREVRVEA</sequence>
<evidence type="ECO:0000313" key="9">
    <source>
        <dbReference type="Proteomes" id="UP000230560"/>
    </source>
</evidence>
<dbReference type="GO" id="GO:0005507">
    <property type="term" value="F:copper ion binding"/>
    <property type="evidence" value="ECO:0007669"/>
    <property type="project" value="InterPro"/>
</dbReference>
<dbReference type="NCBIfam" id="TIGR01480">
    <property type="entry name" value="copper_res_A"/>
    <property type="match status" value="1"/>
</dbReference>
<dbReference type="RefSeq" id="WP_099802338.1">
    <property type="nucleotide sequence ID" value="NZ_CP020979.2"/>
</dbReference>
<proteinExistence type="predicted"/>
<dbReference type="InterPro" id="IPR045087">
    <property type="entry name" value="Cu-oxidase_fam"/>
</dbReference>
<dbReference type="InterPro" id="IPR008972">
    <property type="entry name" value="Cupredoxin"/>
</dbReference>
<dbReference type="AlphaFoldDB" id="A0AB33FAA3"/>
<dbReference type="InterPro" id="IPR011707">
    <property type="entry name" value="Cu-oxidase-like_N"/>
</dbReference>
<dbReference type="PROSITE" id="PS00080">
    <property type="entry name" value="MULTICOPPER_OXIDASE2"/>
    <property type="match status" value="1"/>
</dbReference>
<dbReference type="SUPFAM" id="SSF49503">
    <property type="entry name" value="Cupredoxins"/>
    <property type="match status" value="3"/>
</dbReference>
<reference evidence="8 9" key="1">
    <citation type="journal article" date="2017" name="BMC Genomics">
        <title>Xanthomonas adaptation to common bean is associated with horizontal transfers of genes encoding TAL effectors.</title>
        <authorList>
            <person name="Ruh M."/>
            <person name="Briand M."/>
            <person name="Bonneau S."/>
            <person name="Jacques M.A."/>
            <person name="Chen N.W.G."/>
        </authorList>
    </citation>
    <scope>NUCLEOTIDE SEQUENCE [LARGE SCALE GENOMIC DNA]</scope>
    <source>
        <strain evidence="8 9">CFBP6991</strain>
    </source>
</reference>
<dbReference type="PROSITE" id="PS00079">
    <property type="entry name" value="MULTICOPPER_OXIDASE1"/>
    <property type="match status" value="2"/>
</dbReference>
<dbReference type="Pfam" id="PF00394">
    <property type="entry name" value="Cu-oxidase"/>
    <property type="match status" value="1"/>
</dbReference>
<evidence type="ECO:0000256" key="3">
    <source>
        <dbReference type="ARBA" id="ARBA00023008"/>
    </source>
</evidence>
<dbReference type="InterPro" id="IPR001117">
    <property type="entry name" value="Cu-oxidase_2nd"/>
</dbReference>
<evidence type="ECO:0000313" key="8">
    <source>
        <dbReference type="EMBL" id="ATS85310.1"/>
    </source>
</evidence>